<dbReference type="GO" id="GO:0006096">
    <property type="term" value="P:glycolytic process"/>
    <property type="evidence" value="ECO:0007669"/>
    <property type="project" value="UniProtKB-UniRule"/>
</dbReference>
<reference evidence="13" key="1">
    <citation type="submission" date="2017-02" db="EMBL/GenBank/DDBJ databases">
        <title>Delving into the versatile metabolic prowess of the omnipresent phylum Bacteroidetes.</title>
        <authorList>
            <person name="Nobu M.K."/>
            <person name="Mei R."/>
            <person name="Narihiro T."/>
            <person name="Kuroda K."/>
            <person name="Liu W.-T."/>
        </authorList>
    </citation>
    <scope>NUCLEOTIDE SEQUENCE</scope>
    <source>
        <strain evidence="13">ADurb.Bin280</strain>
    </source>
</reference>
<dbReference type="AlphaFoldDB" id="A0A1V5SBR9"/>
<dbReference type="SUPFAM" id="SSF64158">
    <property type="entry name" value="2,3-Bisphosphoglycerate-independent phosphoglycerate mutase, substrate-binding domain"/>
    <property type="match status" value="1"/>
</dbReference>
<dbReference type="CDD" id="cd16010">
    <property type="entry name" value="iPGM"/>
    <property type="match status" value="1"/>
</dbReference>
<protein>
    <recommendedName>
        <fullName evidence="10">2,3-bisphosphoglycerate-independent phosphoglycerate mutase</fullName>
        <ecNumber evidence="10">5.4.2.12</ecNumber>
    </recommendedName>
</protein>
<dbReference type="Gene3D" id="3.40.1450.10">
    <property type="entry name" value="BPG-independent phosphoglycerate mutase, domain B"/>
    <property type="match status" value="1"/>
</dbReference>
<dbReference type="GO" id="GO:0006007">
    <property type="term" value="P:glucose catabolic process"/>
    <property type="evidence" value="ECO:0007669"/>
    <property type="project" value="InterPro"/>
</dbReference>
<keyword evidence="9 13" id="KW-0413">Isomerase</keyword>
<gene>
    <name evidence="13" type="primary">gpmI</name>
    <name evidence="13" type="ORF">BWY43_00715</name>
</gene>
<comment type="catalytic activity">
    <reaction evidence="1">
        <text>(2R)-2-phosphoglycerate = (2R)-3-phosphoglycerate</text>
        <dbReference type="Rhea" id="RHEA:15901"/>
        <dbReference type="ChEBI" id="CHEBI:58272"/>
        <dbReference type="ChEBI" id="CHEBI:58289"/>
        <dbReference type="EC" id="5.4.2.12"/>
    </reaction>
</comment>
<organism evidence="13">
    <name type="scientific">candidate division WS2 bacterium ADurb.Bin280</name>
    <dbReference type="NCBI Taxonomy" id="1852829"/>
    <lineage>
        <taxon>Bacteria</taxon>
        <taxon>candidate division WS2</taxon>
    </lineage>
</organism>
<dbReference type="PANTHER" id="PTHR31637:SF0">
    <property type="entry name" value="2,3-BISPHOSPHOGLYCERATE-INDEPENDENT PHOSPHOGLYCERATE MUTASE"/>
    <property type="match status" value="1"/>
</dbReference>
<comment type="function">
    <text evidence="3">Catalyzes the interconversion of 2-phosphoglycerate and 3-phosphoglycerate.</text>
</comment>
<keyword evidence="8" id="KW-0464">Manganese</keyword>
<dbReference type="Pfam" id="PF06415">
    <property type="entry name" value="iPGM_N"/>
    <property type="match status" value="1"/>
</dbReference>
<evidence type="ECO:0000256" key="2">
    <source>
        <dbReference type="ARBA" id="ARBA00001936"/>
    </source>
</evidence>
<name>A0A1V5SBR9_9BACT</name>
<comment type="similarity">
    <text evidence="5">Belongs to the BPG-independent phosphoglycerate mutase family.</text>
</comment>
<dbReference type="Pfam" id="PF01676">
    <property type="entry name" value="Metalloenzyme"/>
    <property type="match status" value="1"/>
</dbReference>
<dbReference type="FunFam" id="3.40.1450.10:FF:000002">
    <property type="entry name" value="2,3-bisphosphoglycerate-independent phosphoglycerate mutase"/>
    <property type="match status" value="1"/>
</dbReference>
<dbReference type="EC" id="5.4.2.12" evidence="10"/>
<feature type="domain" description="Metalloenzyme" evidence="11">
    <location>
        <begin position="192"/>
        <end position="383"/>
    </location>
</feature>
<accession>A0A1V5SBR9</accession>
<dbReference type="GO" id="GO:0004619">
    <property type="term" value="F:phosphoglycerate mutase activity"/>
    <property type="evidence" value="ECO:0007669"/>
    <property type="project" value="UniProtKB-UniRule"/>
</dbReference>
<evidence type="ECO:0000256" key="3">
    <source>
        <dbReference type="ARBA" id="ARBA00002315"/>
    </source>
</evidence>
<feature type="domain" description="BPG-independent PGAM N-terminal" evidence="12">
    <location>
        <begin position="1"/>
        <end position="177"/>
    </location>
</feature>
<dbReference type="UniPathway" id="UPA00109">
    <property type="reaction ID" value="UER00186"/>
</dbReference>
<proteinExistence type="inferred from homology"/>
<dbReference type="PANTHER" id="PTHR31637">
    <property type="entry name" value="2,3-BISPHOSPHOGLYCERATE-INDEPENDENT PHOSPHOGLYCERATE MUTASE"/>
    <property type="match status" value="1"/>
</dbReference>
<evidence type="ECO:0000256" key="4">
    <source>
        <dbReference type="ARBA" id="ARBA00004798"/>
    </source>
</evidence>
<evidence type="ECO:0000256" key="10">
    <source>
        <dbReference type="NCBIfam" id="TIGR01307"/>
    </source>
</evidence>
<dbReference type="NCBIfam" id="TIGR01307">
    <property type="entry name" value="pgm_bpd_ind"/>
    <property type="match status" value="1"/>
</dbReference>
<dbReference type="InterPro" id="IPR006124">
    <property type="entry name" value="Metalloenzyme"/>
</dbReference>
<evidence type="ECO:0000256" key="5">
    <source>
        <dbReference type="ARBA" id="ARBA00008819"/>
    </source>
</evidence>
<dbReference type="InterPro" id="IPR017850">
    <property type="entry name" value="Alkaline_phosphatase_core_sf"/>
</dbReference>
<dbReference type="InterPro" id="IPR005995">
    <property type="entry name" value="Pgm_bpd_ind"/>
</dbReference>
<sequence>MGIISDGGIHSHIVHLFALMKLCKMIGHDDVQLHCFTDGRDTPSMQGVEFLNKIKFASESLQIGKVATIIGRSFLDRNGNWQKTQSCYKALVEDIGEKMSDPLAAISSSYKKGETDEFIKPIIIEGSKRIKDNDTVIFYNFRSDRTRQLVSAFLDPNFDKFKRKKLQNLDFITFIPYGIEKELGVQAKSAFPAISIDNTIGKFYENLGAKQFHIAETEKFAHVTYFINGNKEDPYNGEERVLIPSPDVHSYAEKPQMSIQEVTDNLIRRMKSSDFSLHICNFANGDMVGHTGDFQAALYAVESIDSALRQVVDVALDQNIPTIITADHGNIELMLDPITGEPHNEHTSNPVPAIFVSNEKYRLKTNAKISNLVSTCLQLSGIEKPQYFSDGIIEDIVK</sequence>
<comment type="pathway">
    <text evidence="4">Carbohydrate degradation; glycolysis; pyruvate from D-glyceraldehyde 3-phosphate: step 3/5.</text>
</comment>
<evidence type="ECO:0000256" key="6">
    <source>
        <dbReference type="ARBA" id="ARBA00022723"/>
    </source>
</evidence>
<comment type="caution">
    <text evidence="13">The sequence shown here is derived from an EMBL/GenBank/DDBJ whole genome shotgun (WGS) entry which is preliminary data.</text>
</comment>
<dbReference type="GO" id="GO:0030145">
    <property type="term" value="F:manganese ion binding"/>
    <property type="evidence" value="ECO:0007669"/>
    <property type="project" value="InterPro"/>
</dbReference>
<evidence type="ECO:0000256" key="9">
    <source>
        <dbReference type="ARBA" id="ARBA00023235"/>
    </source>
</evidence>
<dbReference type="Proteomes" id="UP000485367">
    <property type="component" value="Unassembled WGS sequence"/>
</dbReference>
<evidence type="ECO:0000259" key="11">
    <source>
        <dbReference type="Pfam" id="PF01676"/>
    </source>
</evidence>
<dbReference type="GO" id="GO:0005829">
    <property type="term" value="C:cytosol"/>
    <property type="evidence" value="ECO:0007669"/>
    <property type="project" value="TreeGrafter"/>
</dbReference>
<evidence type="ECO:0000256" key="7">
    <source>
        <dbReference type="ARBA" id="ARBA00023152"/>
    </source>
</evidence>
<keyword evidence="7" id="KW-0324">Glycolysis</keyword>
<evidence type="ECO:0000256" key="8">
    <source>
        <dbReference type="ARBA" id="ARBA00023211"/>
    </source>
</evidence>
<comment type="cofactor">
    <cofactor evidence="2">
        <name>Mn(2+)</name>
        <dbReference type="ChEBI" id="CHEBI:29035"/>
    </cofactor>
</comment>
<dbReference type="EMBL" id="MWBO01000054">
    <property type="protein sequence ID" value="OQA51960.1"/>
    <property type="molecule type" value="Genomic_DNA"/>
</dbReference>
<dbReference type="InterPro" id="IPR036646">
    <property type="entry name" value="PGAM_B_sf"/>
</dbReference>
<evidence type="ECO:0000256" key="1">
    <source>
        <dbReference type="ARBA" id="ARBA00000370"/>
    </source>
</evidence>
<keyword evidence="6" id="KW-0479">Metal-binding</keyword>
<dbReference type="InterPro" id="IPR011258">
    <property type="entry name" value="BPG-indep_PGM_N"/>
</dbReference>
<dbReference type="SUPFAM" id="SSF53649">
    <property type="entry name" value="Alkaline phosphatase-like"/>
    <property type="match status" value="1"/>
</dbReference>
<evidence type="ECO:0000259" key="12">
    <source>
        <dbReference type="Pfam" id="PF06415"/>
    </source>
</evidence>
<dbReference type="Gene3D" id="3.40.720.10">
    <property type="entry name" value="Alkaline Phosphatase, subunit A"/>
    <property type="match status" value="1"/>
</dbReference>
<evidence type="ECO:0000313" key="13">
    <source>
        <dbReference type="EMBL" id="OQA51960.1"/>
    </source>
</evidence>